<dbReference type="AlphaFoldDB" id="A0A9K3L036"/>
<evidence type="ECO:0000313" key="3">
    <source>
        <dbReference type="Proteomes" id="UP000693970"/>
    </source>
</evidence>
<accession>A0A9K3L036</accession>
<reference evidence="2" key="2">
    <citation type="submission" date="2021-04" db="EMBL/GenBank/DDBJ databases">
        <authorList>
            <person name="Podell S."/>
        </authorList>
    </citation>
    <scope>NUCLEOTIDE SEQUENCE</scope>
    <source>
        <strain evidence="2">Hildebrandi</strain>
    </source>
</reference>
<feature type="region of interest" description="Disordered" evidence="1">
    <location>
        <begin position="318"/>
        <end position="351"/>
    </location>
</feature>
<feature type="compositionally biased region" description="Polar residues" evidence="1">
    <location>
        <begin position="1"/>
        <end position="12"/>
    </location>
</feature>
<comment type="caution">
    <text evidence="2">The sequence shown here is derived from an EMBL/GenBank/DDBJ whole genome shotgun (WGS) entry which is preliminary data.</text>
</comment>
<feature type="compositionally biased region" description="Basic residues" evidence="1">
    <location>
        <begin position="337"/>
        <end position="351"/>
    </location>
</feature>
<dbReference type="EMBL" id="JAGRRH010000017">
    <property type="protein sequence ID" value="KAG7352689.1"/>
    <property type="molecule type" value="Genomic_DNA"/>
</dbReference>
<gene>
    <name evidence="2" type="ORF">IV203_008737</name>
</gene>
<feature type="compositionally biased region" description="Basic and acidic residues" evidence="1">
    <location>
        <begin position="318"/>
        <end position="327"/>
    </location>
</feature>
<sequence>MDLRTTSISESLHASMKSGHDGVRAGMDTANSANTIVEKSSRVLKERQRQKHSGTVKNGEMVTNAYGCTLDGVLSEGRKKRVEKFDESHRRACKNRSRMKYPCRHIYAVTKQVSMCMFGVRWHSQFQHYYGRTGQEEWTEVFDTMMADEFARKHSEGECVCVDGMEFLSQQPESWLSIEDGSNEMVIQAKHLHDLTWVQKRVVVKGLPLPEIRRTEEAGPNATNGSYATNCEEQESISVEQESIFEVECHIPDTIRDLQLSQQNAIASRREQRNAGYAQRVEKFRAILNLAEGRGAWNERIDAHLEEMFVSLTNDIASEKENQKRSSEFAFPETGRSNKRVEKRKKSAGEF</sequence>
<protein>
    <submittedName>
        <fullName evidence="2">Uncharacterized protein</fullName>
    </submittedName>
</protein>
<organism evidence="2 3">
    <name type="scientific">Nitzschia inconspicua</name>
    <dbReference type="NCBI Taxonomy" id="303405"/>
    <lineage>
        <taxon>Eukaryota</taxon>
        <taxon>Sar</taxon>
        <taxon>Stramenopiles</taxon>
        <taxon>Ochrophyta</taxon>
        <taxon>Bacillariophyta</taxon>
        <taxon>Bacillariophyceae</taxon>
        <taxon>Bacillariophycidae</taxon>
        <taxon>Bacillariales</taxon>
        <taxon>Bacillariaceae</taxon>
        <taxon>Nitzschia</taxon>
    </lineage>
</organism>
<reference evidence="2" key="1">
    <citation type="journal article" date="2021" name="Sci. Rep.">
        <title>Diploid genomic architecture of Nitzschia inconspicua, an elite biomass production diatom.</title>
        <authorList>
            <person name="Oliver A."/>
            <person name="Podell S."/>
            <person name="Pinowska A."/>
            <person name="Traller J.C."/>
            <person name="Smith S.R."/>
            <person name="McClure R."/>
            <person name="Beliaev A."/>
            <person name="Bohutskyi P."/>
            <person name="Hill E.A."/>
            <person name="Rabines A."/>
            <person name="Zheng H."/>
            <person name="Allen L.Z."/>
            <person name="Kuo A."/>
            <person name="Grigoriev I.V."/>
            <person name="Allen A.E."/>
            <person name="Hazlebeck D."/>
            <person name="Allen E.E."/>
        </authorList>
    </citation>
    <scope>NUCLEOTIDE SEQUENCE</scope>
    <source>
        <strain evidence="2">Hildebrandi</strain>
    </source>
</reference>
<evidence type="ECO:0000256" key="1">
    <source>
        <dbReference type="SAM" id="MobiDB-lite"/>
    </source>
</evidence>
<proteinExistence type="predicted"/>
<keyword evidence="3" id="KW-1185">Reference proteome</keyword>
<name>A0A9K3L036_9STRA</name>
<dbReference type="Proteomes" id="UP000693970">
    <property type="component" value="Unassembled WGS sequence"/>
</dbReference>
<evidence type="ECO:0000313" key="2">
    <source>
        <dbReference type="EMBL" id="KAG7352689.1"/>
    </source>
</evidence>
<feature type="region of interest" description="Disordered" evidence="1">
    <location>
        <begin position="1"/>
        <end position="24"/>
    </location>
</feature>